<gene>
    <name evidence="3" type="ORF">SAMN05444126_12918</name>
</gene>
<evidence type="ECO:0000313" key="4">
    <source>
        <dbReference type="Proteomes" id="UP000199318"/>
    </source>
</evidence>
<dbReference type="AlphaFoldDB" id="A0A1H9W7Y7"/>
<dbReference type="RefSeq" id="WP_093074479.1">
    <property type="nucleotide sequence ID" value="NZ_FOGV01000029.1"/>
</dbReference>
<evidence type="ECO:0000256" key="2">
    <source>
        <dbReference type="SAM" id="Phobius"/>
    </source>
</evidence>
<reference evidence="4" key="1">
    <citation type="submission" date="2016-10" db="EMBL/GenBank/DDBJ databases">
        <authorList>
            <person name="de Groot N.N."/>
        </authorList>
    </citation>
    <scope>NUCLEOTIDE SEQUENCE [LARGE SCALE GENOMIC DNA]</scope>
    <source>
        <strain evidence="4">10nlg</strain>
    </source>
</reference>
<name>A0A1H9W7Y7_9BACI</name>
<dbReference type="STRING" id="1464123.SAMN05444126_12918"/>
<evidence type="ECO:0008006" key="5">
    <source>
        <dbReference type="Google" id="ProtNLM"/>
    </source>
</evidence>
<dbReference type="Pfam" id="PF02985">
    <property type="entry name" value="HEAT"/>
    <property type="match status" value="1"/>
</dbReference>
<sequence>MTIELAVWTVMVLLVIQTGLLVSMTISKWRLIGKSQRLAKNRAELLPDFMDYISNETTYLPRLPANRHVRRDVTEWILEELSDRTSNEQERNRITQAAEELLAADYEQVLNRGDWSARVNALYLIEDFRMGSLRDAVYARYQIVMNHDDEETRQCLRTMAALQDDRAVAEICARTDLSVQLIKDLLNRVQEDQLAACLTEERLERLPEKTLATVLAYYGETGATRFLPTVEKYLTDARKEVRLKALKSLVDYQYISDPKKLAPFFDSDYWEERMYAAKVTGAAIINEHADKVTSLMEDPVWWVRYAAAEAVKSLDHGQETLNEIAAASTDPFARDMANRMLTMKG</sequence>
<keyword evidence="1" id="KW-0677">Repeat</keyword>
<keyword evidence="2" id="KW-0812">Transmembrane</keyword>
<accession>A0A1H9W7Y7</accession>
<dbReference type="EMBL" id="FOGV01000029">
    <property type="protein sequence ID" value="SES30032.1"/>
    <property type="molecule type" value="Genomic_DNA"/>
</dbReference>
<dbReference type="Gene3D" id="1.25.10.10">
    <property type="entry name" value="Leucine-rich Repeat Variant"/>
    <property type="match status" value="1"/>
</dbReference>
<protein>
    <recommendedName>
        <fullName evidence="5">HEAT repeat-containing protein</fullName>
    </recommendedName>
</protein>
<dbReference type="InterPro" id="IPR011989">
    <property type="entry name" value="ARM-like"/>
</dbReference>
<feature type="transmembrane region" description="Helical" evidence="2">
    <location>
        <begin position="6"/>
        <end position="27"/>
    </location>
</feature>
<comment type="caution">
    <text evidence="3">The sequence shown here is derived from an EMBL/GenBank/DDBJ whole genome shotgun (WGS) entry which is preliminary data.</text>
</comment>
<keyword evidence="4" id="KW-1185">Reference proteome</keyword>
<dbReference type="SUPFAM" id="SSF48371">
    <property type="entry name" value="ARM repeat"/>
    <property type="match status" value="1"/>
</dbReference>
<evidence type="ECO:0000256" key="1">
    <source>
        <dbReference type="ARBA" id="ARBA00022737"/>
    </source>
</evidence>
<organism evidence="3 4">
    <name type="scientific">Salisediminibacterium halotolerans</name>
    <dbReference type="NCBI Taxonomy" id="517425"/>
    <lineage>
        <taxon>Bacteria</taxon>
        <taxon>Bacillati</taxon>
        <taxon>Bacillota</taxon>
        <taxon>Bacilli</taxon>
        <taxon>Bacillales</taxon>
        <taxon>Bacillaceae</taxon>
        <taxon>Salisediminibacterium</taxon>
    </lineage>
</organism>
<keyword evidence="2" id="KW-1133">Transmembrane helix</keyword>
<proteinExistence type="predicted"/>
<dbReference type="Proteomes" id="UP000199318">
    <property type="component" value="Unassembled WGS sequence"/>
</dbReference>
<dbReference type="InterPro" id="IPR000357">
    <property type="entry name" value="HEAT"/>
</dbReference>
<dbReference type="InterPro" id="IPR016024">
    <property type="entry name" value="ARM-type_fold"/>
</dbReference>
<keyword evidence="2" id="KW-0472">Membrane</keyword>
<dbReference type="OrthoDB" id="2112914at2"/>
<evidence type="ECO:0000313" key="3">
    <source>
        <dbReference type="EMBL" id="SES30032.1"/>
    </source>
</evidence>